<dbReference type="GeneID" id="62676426"/>
<protein>
    <submittedName>
        <fullName evidence="4">DNA polymerase I</fullName>
        <ecNumber evidence="4">2.7.7.7</ecNumber>
    </submittedName>
</protein>
<evidence type="ECO:0000256" key="2">
    <source>
        <dbReference type="ARBA" id="ARBA00023109"/>
    </source>
</evidence>
<feature type="domain" description="DNA-directed DNA polymerase family A palm" evidence="3">
    <location>
        <begin position="504"/>
        <end position="757"/>
    </location>
</feature>
<keyword evidence="4" id="KW-0808">Transferase</keyword>
<dbReference type="PANTHER" id="PTHR10133:SF27">
    <property type="entry name" value="DNA POLYMERASE NU"/>
    <property type="match status" value="1"/>
</dbReference>
<dbReference type="Pfam" id="PF00476">
    <property type="entry name" value="DNA_pol_A"/>
    <property type="match status" value="1"/>
</dbReference>
<dbReference type="InterPro" id="IPR043502">
    <property type="entry name" value="DNA/RNA_pol_sf"/>
</dbReference>
<name>A0A679KDA3_9CAUD</name>
<keyword evidence="5" id="KW-1185">Reference proteome</keyword>
<evidence type="ECO:0000313" key="5">
    <source>
        <dbReference type="Proteomes" id="UP000464956"/>
    </source>
</evidence>
<organism evidence="4 5">
    <name type="scientific">Xanthomonas phage Bosa</name>
    <dbReference type="NCBI Taxonomy" id="2674976"/>
    <lineage>
        <taxon>Viruses</taxon>
        <taxon>Duplodnaviria</taxon>
        <taxon>Heunggongvirae</taxon>
        <taxon>Uroviricota</taxon>
        <taxon>Caudoviricetes</taxon>
        <taxon>Mesyanzhinovviridae</taxon>
        <taxon>Bradleyvirinae</taxon>
        <taxon>Bosavirus</taxon>
        <taxon>Bosavirus bosa</taxon>
    </lineage>
</organism>
<dbReference type="EMBL" id="LR743532">
    <property type="protein sequence ID" value="CAA2409918.1"/>
    <property type="molecule type" value="Genomic_DNA"/>
</dbReference>
<dbReference type="KEGG" id="vg:62676426"/>
<dbReference type="InterPro" id="IPR001098">
    <property type="entry name" value="DNA-dir_DNA_pol_A_palm_dom"/>
</dbReference>
<keyword evidence="1" id="KW-0235">DNA replication</keyword>
<dbReference type="Gene3D" id="1.10.150.20">
    <property type="entry name" value="5' to 3' exonuclease, C-terminal subdomain"/>
    <property type="match status" value="1"/>
</dbReference>
<dbReference type="PANTHER" id="PTHR10133">
    <property type="entry name" value="DNA POLYMERASE I"/>
    <property type="match status" value="1"/>
</dbReference>
<dbReference type="GO" id="GO:0003677">
    <property type="term" value="F:DNA binding"/>
    <property type="evidence" value="ECO:0007669"/>
    <property type="project" value="InterPro"/>
</dbReference>
<dbReference type="InterPro" id="IPR002298">
    <property type="entry name" value="DNA_polymerase_A"/>
</dbReference>
<reference evidence="4" key="1">
    <citation type="submission" date="2019-12" db="EMBL/GenBank/DDBJ databases">
        <authorList>
            <person name="Ansaldi M."/>
            <person name="Clavijo F."/>
        </authorList>
    </citation>
    <scope>NUCLEOTIDE SEQUENCE [LARGE SCALE GENOMIC DNA]</scope>
</reference>
<dbReference type="RefSeq" id="YP_009997063.1">
    <property type="nucleotide sequence ID" value="NC_052967.1"/>
</dbReference>
<accession>A0A679KDA3</accession>
<dbReference type="GO" id="GO:0039693">
    <property type="term" value="P:viral DNA genome replication"/>
    <property type="evidence" value="ECO:0007669"/>
    <property type="project" value="UniProtKB-KW"/>
</dbReference>
<dbReference type="SMART" id="SM00482">
    <property type="entry name" value="POLAc"/>
    <property type="match status" value="1"/>
</dbReference>
<proteinExistence type="predicted"/>
<dbReference type="GO" id="GO:0003887">
    <property type="term" value="F:DNA-directed DNA polymerase activity"/>
    <property type="evidence" value="ECO:0007669"/>
    <property type="project" value="UniProtKB-EC"/>
</dbReference>
<keyword evidence="4" id="KW-0548">Nucleotidyltransferase</keyword>
<evidence type="ECO:0000313" key="4">
    <source>
        <dbReference type="EMBL" id="CAA2409918.1"/>
    </source>
</evidence>
<dbReference type="EC" id="2.7.7.7" evidence="4"/>
<evidence type="ECO:0000259" key="3">
    <source>
        <dbReference type="SMART" id="SM00482"/>
    </source>
</evidence>
<dbReference type="Proteomes" id="UP000464956">
    <property type="component" value="Chromosome"/>
</dbReference>
<dbReference type="SUPFAM" id="SSF56672">
    <property type="entry name" value="DNA/RNA polymerases"/>
    <property type="match status" value="1"/>
</dbReference>
<keyword evidence="2" id="KW-1194">Viral DNA replication</keyword>
<evidence type="ECO:0000256" key="1">
    <source>
        <dbReference type="ARBA" id="ARBA00022705"/>
    </source>
</evidence>
<sequence>MTITQTYRDGELVATVNHGGSENQLIGGSEYRQSPLVLPSSPAPTPQRSQIAAAVKSQLFKIASASVYETAGIQYDNPPKATIDFETRSVCSIKDCGSWRYSLDPTTEVMCLAFRLPHWEEGRTALWHPAFPQFDVEEADCPELAELFEWIREGRLVEAHNAWFERGIWTNVCVPRLNWPAIGHEQWRCSAAKAAAYSLPRKLADLAPALALKVEKDTEGAKVMKKMAKPRKPLKRDVVAWIDDNGSLALPAKKYKIELYPNEDGTYNAVAYHPDPDVEEEVFRLPVFWNESAELLARLCSYCRIDVLAEEAVSHRLRDLSPKETEMYLMDQAINQRGFQLDKEGIEAALEIVDGIFTELNKELVEITGGRVQKATQRARMIEWFNDNGLPIENTQGGTIDSWLRREDIAPKLRRALELVRALGRSSTAKFIAAQNWADPDTWRIHGGLLYHGAGTGRWSGSGVQPHNFPRGNIKNMELAWEIIKSRDLGMMEMLYGDAMELLSYALRGMIVPTPGRRLMVADYAAIEARVVLWLAGDDEALEVFRRNECIYMAMATEIYGRHIYDKEAQADERQMGKQAVLGLGYQMGAKKFRATLAEKYGIFIEEEFAQKIVDAYRAKFWRVKKMWWDQEAAAIAAVRTPGRIVKCGRVQWCCFDGFLHCKLPSGRLLGYCDPRIVMKPTPWGEKKPALTYMGVDPYTKKWRRQDTYGGMLVENITQASARDLMADAMLRCHKEGLYDVILSVHDELIAECDMDAGDVKDFEATMAYTLDWADGCPVKAEGWTGMRYRK</sequence>
<dbReference type="GO" id="GO:0006302">
    <property type="term" value="P:double-strand break repair"/>
    <property type="evidence" value="ECO:0007669"/>
    <property type="project" value="TreeGrafter"/>
</dbReference>
<dbReference type="GO" id="GO:0006261">
    <property type="term" value="P:DNA-templated DNA replication"/>
    <property type="evidence" value="ECO:0007669"/>
    <property type="project" value="InterPro"/>
</dbReference>